<dbReference type="STRING" id="1494590.ATN84_21945"/>
<feature type="transmembrane region" description="Helical" evidence="1">
    <location>
        <begin position="42"/>
        <end position="61"/>
    </location>
</feature>
<keyword evidence="1" id="KW-0812">Transmembrane</keyword>
<feature type="transmembrane region" description="Helical" evidence="1">
    <location>
        <begin position="7"/>
        <end position="30"/>
    </location>
</feature>
<name>A0A135HP21_9HYPH</name>
<protein>
    <recommendedName>
        <fullName evidence="2">DUF1468 domain-containing protein</fullName>
    </recommendedName>
</protein>
<accession>A0A135HP21</accession>
<proteinExistence type="predicted"/>
<keyword evidence="1" id="KW-1133">Transmembrane helix</keyword>
<evidence type="ECO:0000313" key="4">
    <source>
        <dbReference type="Proteomes" id="UP000070107"/>
    </source>
</evidence>
<evidence type="ECO:0000256" key="1">
    <source>
        <dbReference type="SAM" id="Phobius"/>
    </source>
</evidence>
<evidence type="ECO:0000259" key="2">
    <source>
        <dbReference type="Pfam" id="PF07331"/>
    </source>
</evidence>
<dbReference type="AlphaFoldDB" id="A0A135HP21"/>
<sequence length="164" mass="17337">MITRNIVGGIATTIIGAVYLYLALHIRVSALADGFGPRGMPVIYGWLVTGLGLLLLVHSAIEVARLSPEARAVLSEKEWAGQGRKILQAAGLFAIAIAFLFAVNILGYPLTLALLIAAVAVYMGARPDLLLLVIAAGGAAMMWFIFVGLLDVRMPQGIFSSLGF</sequence>
<dbReference type="Pfam" id="PF07331">
    <property type="entry name" value="TctB"/>
    <property type="match status" value="1"/>
</dbReference>
<dbReference type="Proteomes" id="UP000070107">
    <property type="component" value="Unassembled WGS sequence"/>
</dbReference>
<feature type="domain" description="DUF1468" evidence="2">
    <location>
        <begin position="8"/>
        <end position="155"/>
    </location>
</feature>
<dbReference type="RefSeq" id="WP_068885121.1">
    <property type="nucleotide sequence ID" value="NZ_LNTU01000040.1"/>
</dbReference>
<dbReference type="EMBL" id="LNTU01000040">
    <property type="protein sequence ID" value="KXF74886.1"/>
    <property type="molecule type" value="Genomic_DNA"/>
</dbReference>
<feature type="transmembrane region" description="Helical" evidence="1">
    <location>
        <begin position="129"/>
        <end position="150"/>
    </location>
</feature>
<organism evidence="3 4">
    <name type="scientific">Paramesorhizobium deserti</name>
    <dbReference type="NCBI Taxonomy" id="1494590"/>
    <lineage>
        <taxon>Bacteria</taxon>
        <taxon>Pseudomonadati</taxon>
        <taxon>Pseudomonadota</taxon>
        <taxon>Alphaproteobacteria</taxon>
        <taxon>Hyphomicrobiales</taxon>
        <taxon>Phyllobacteriaceae</taxon>
        <taxon>Paramesorhizobium</taxon>
    </lineage>
</organism>
<comment type="caution">
    <text evidence="3">The sequence shown here is derived from an EMBL/GenBank/DDBJ whole genome shotgun (WGS) entry which is preliminary data.</text>
</comment>
<dbReference type="InterPro" id="IPR009936">
    <property type="entry name" value="DUF1468"/>
</dbReference>
<gene>
    <name evidence="3" type="ORF">ATN84_21945</name>
</gene>
<keyword evidence="1" id="KW-0472">Membrane</keyword>
<keyword evidence="4" id="KW-1185">Reference proteome</keyword>
<feature type="transmembrane region" description="Helical" evidence="1">
    <location>
        <begin position="92"/>
        <end position="123"/>
    </location>
</feature>
<evidence type="ECO:0000313" key="3">
    <source>
        <dbReference type="EMBL" id="KXF74886.1"/>
    </source>
</evidence>
<reference evidence="3 4" key="1">
    <citation type="submission" date="2015-11" db="EMBL/GenBank/DDBJ databases">
        <title>Draft genome sequence of Paramesorhizobium deserti A-3-E, a strain highly resistant to diverse beta-lactam antibiotics.</title>
        <authorList>
            <person name="Lv R."/>
            <person name="Yang X."/>
            <person name="Fang N."/>
            <person name="Guo J."/>
            <person name="Luo X."/>
            <person name="Peng F."/>
            <person name="Yang R."/>
            <person name="Cui Y."/>
            <person name="Fang C."/>
            <person name="Song Y."/>
        </authorList>
    </citation>
    <scope>NUCLEOTIDE SEQUENCE [LARGE SCALE GENOMIC DNA]</scope>
    <source>
        <strain evidence="3 4">A-3-E</strain>
    </source>
</reference>